<evidence type="ECO:0000313" key="1">
    <source>
        <dbReference type="EMBL" id="SPD10280.1"/>
    </source>
</evidence>
<accession>A0A2N9HF45</accession>
<dbReference type="EMBL" id="OIVN01003320">
    <property type="protein sequence ID" value="SPD10280.1"/>
    <property type="molecule type" value="Genomic_DNA"/>
</dbReference>
<name>A0A2N9HF45_FAGSY</name>
<reference evidence="1" key="1">
    <citation type="submission" date="2018-02" db="EMBL/GenBank/DDBJ databases">
        <authorList>
            <person name="Cohen D.B."/>
            <person name="Kent A.D."/>
        </authorList>
    </citation>
    <scope>NUCLEOTIDE SEQUENCE</scope>
</reference>
<dbReference type="AlphaFoldDB" id="A0A2N9HF45"/>
<protein>
    <submittedName>
        <fullName evidence="1">Uncharacterized protein</fullName>
    </submittedName>
</protein>
<organism evidence="1">
    <name type="scientific">Fagus sylvatica</name>
    <name type="common">Beechnut</name>
    <dbReference type="NCBI Taxonomy" id="28930"/>
    <lineage>
        <taxon>Eukaryota</taxon>
        <taxon>Viridiplantae</taxon>
        <taxon>Streptophyta</taxon>
        <taxon>Embryophyta</taxon>
        <taxon>Tracheophyta</taxon>
        <taxon>Spermatophyta</taxon>
        <taxon>Magnoliopsida</taxon>
        <taxon>eudicotyledons</taxon>
        <taxon>Gunneridae</taxon>
        <taxon>Pentapetalae</taxon>
        <taxon>rosids</taxon>
        <taxon>fabids</taxon>
        <taxon>Fagales</taxon>
        <taxon>Fagaceae</taxon>
        <taxon>Fagus</taxon>
    </lineage>
</organism>
<gene>
    <name evidence="1" type="ORF">FSB_LOCUS38162</name>
</gene>
<proteinExistence type="predicted"/>
<sequence length="96" mass="10429">MTTPVPDPLELEAPSTYTFHHRVWSGESSRGVDSPKLFCSEVGANSATKSASTCPFMAVLGRYFTPNALTFAPHFQIRPVKSALLNMACTGYCVTK</sequence>